<feature type="transmembrane region" description="Helical" evidence="6">
    <location>
        <begin position="419"/>
        <end position="440"/>
    </location>
</feature>
<dbReference type="InterPro" id="IPR024371">
    <property type="entry name" value="AcetylCoA_trans_1-like"/>
</dbReference>
<gene>
    <name evidence="7" type="ORF">FA10DRAFT_267519</name>
</gene>
<dbReference type="OrthoDB" id="6415790at2759"/>
<feature type="compositionally biased region" description="Basic and acidic residues" evidence="5">
    <location>
        <begin position="1"/>
        <end position="10"/>
    </location>
</feature>
<dbReference type="PANTHER" id="PTHR12778:SF9">
    <property type="entry name" value="ACETYL-COENZYME A TRANSPORTER 1"/>
    <property type="match status" value="1"/>
</dbReference>
<proteinExistence type="predicted"/>
<feature type="transmembrane region" description="Helical" evidence="6">
    <location>
        <begin position="383"/>
        <end position="404"/>
    </location>
</feature>
<dbReference type="FunFam" id="1.20.1250.20:FF:000289">
    <property type="entry name" value="Acetyl-coenzyme A transporter 1"/>
    <property type="match status" value="1"/>
</dbReference>
<dbReference type="Pfam" id="PF13000">
    <property type="entry name" value="Acatn"/>
    <property type="match status" value="3"/>
</dbReference>
<comment type="subcellular location">
    <subcellularLocation>
        <location evidence="1">Membrane</location>
        <topology evidence="1">Multi-pass membrane protein</topology>
    </subcellularLocation>
</comment>
<keyword evidence="4 6" id="KW-0472">Membrane</keyword>
<evidence type="ECO:0000313" key="8">
    <source>
        <dbReference type="Proteomes" id="UP000245768"/>
    </source>
</evidence>
<evidence type="ECO:0000313" key="7">
    <source>
        <dbReference type="EMBL" id="PWN88895.1"/>
    </source>
</evidence>
<dbReference type="SUPFAM" id="SSF103473">
    <property type="entry name" value="MFS general substrate transporter"/>
    <property type="match status" value="1"/>
</dbReference>
<evidence type="ECO:0008006" key="9">
    <source>
        <dbReference type="Google" id="ProtNLM"/>
    </source>
</evidence>
<dbReference type="AlphaFoldDB" id="A0A316YMD1"/>
<evidence type="ECO:0000256" key="4">
    <source>
        <dbReference type="ARBA" id="ARBA00023136"/>
    </source>
</evidence>
<dbReference type="GeneID" id="37043859"/>
<protein>
    <recommendedName>
        <fullName evidence="9">MFS general substrate transporter</fullName>
    </recommendedName>
</protein>
<dbReference type="FunCoup" id="A0A316YMD1">
    <property type="interactions" value="98"/>
</dbReference>
<feature type="transmembrane region" description="Helical" evidence="6">
    <location>
        <begin position="226"/>
        <end position="246"/>
    </location>
</feature>
<evidence type="ECO:0000256" key="2">
    <source>
        <dbReference type="ARBA" id="ARBA00022692"/>
    </source>
</evidence>
<keyword evidence="8" id="KW-1185">Reference proteome</keyword>
<evidence type="ECO:0000256" key="3">
    <source>
        <dbReference type="ARBA" id="ARBA00022989"/>
    </source>
</evidence>
<name>A0A316YMD1_9BASI</name>
<dbReference type="Proteomes" id="UP000245768">
    <property type="component" value="Unassembled WGS sequence"/>
</dbReference>
<dbReference type="InParanoid" id="A0A316YMD1"/>
<dbReference type="InterPro" id="IPR004752">
    <property type="entry name" value="AmpG_permease/AT-1"/>
</dbReference>
<dbReference type="GO" id="GO:0035348">
    <property type="term" value="P:acetyl-CoA transmembrane transport"/>
    <property type="evidence" value="ECO:0007669"/>
    <property type="project" value="InterPro"/>
</dbReference>
<organism evidence="7 8">
    <name type="scientific">Acaromyces ingoldii</name>
    <dbReference type="NCBI Taxonomy" id="215250"/>
    <lineage>
        <taxon>Eukaryota</taxon>
        <taxon>Fungi</taxon>
        <taxon>Dikarya</taxon>
        <taxon>Basidiomycota</taxon>
        <taxon>Ustilaginomycotina</taxon>
        <taxon>Exobasidiomycetes</taxon>
        <taxon>Exobasidiales</taxon>
        <taxon>Cryptobasidiaceae</taxon>
        <taxon>Acaromyces</taxon>
    </lineage>
</organism>
<feature type="transmembrane region" description="Helical" evidence="6">
    <location>
        <begin position="185"/>
        <end position="205"/>
    </location>
</feature>
<evidence type="ECO:0000256" key="5">
    <source>
        <dbReference type="SAM" id="MobiDB-lite"/>
    </source>
</evidence>
<reference evidence="7 8" key="1">
    <citation type="journal article" date="2018" name="Mol. Biol. Evol.">
        <title>Broad Genomic Sampling Reveals a Smut Pathogenic Ancestry of the Fungal Clade Ustilaginomycotina.</title>
        <authorList>
            <person name="Kijpornyongpan T."/>
            <person name="Mondo S.J."/>
            <person name="Barry K."/>
            <person name="Sandor L."/>
            <person name="Lee J."/>
            <person name="Lipzen A."/>
            <person name="Pangilinan J."/>
            <person name="LaButti K."/>
            <person name="Hainaut M."/>
            <person name="Henrissat B."/>
            <person name="Grigoriev I.V."/>
            <person name="Spatafora J.W."/>
            <person name="Aime M.C."/>
        </authorList>
    </citation>
    <scope>NUCLEOTIDE SEQUENCE [LARGE SCALE GENOMIC DNA]</scope>
    <source>
        <strain evidence="7 8">MCA 4198</strain>
    </source>
</reference>
<feature type="transmembrane region" description="Helical" evidence="6">
    <location>
        <begin position="266"/>
        <end position="286"/>
    </location>
</feature>
<dbReference type="EMBL" id="KZ819637">
    <property type="protein sequence ID" value="PWN88895.1"/>
    <property type="molecule type" value="Genomic_DNA"/>
</dbReference>
<keyword evidence="3 6" id="KW-1133">Transmembrane helix</keyword>
<keyword evidence="2 6" id="KW-0812">Transmembrane</keyword>
<feature type="transmembrane region" description="Helical" evidence="6">
    <location>
        <begin position="154"/>
        <end position="173"/>
    </location>
</feature>
<feature type="transmembrane region" description="Helical" evidence="6">
    <location>
        <begin position="540"/>
        <end position="560"/>
    </location>
</feature>
<feature type="transmembrane region" description="Helical" evidence="6">
    <location>
        <begin position="353"/>
        <end position="371"/>
    </location>
</feature>
<dbReference type="GO" id="GO:0008521">
    <property type="term" value="F:acetyl-CoA transmembrane transporter activity"/>
    <property type="evidence" value="ECO:0007669"/>
    <property type="project" value="InterPro"/>
</dbReference>
<dbReference type="STRING" id="215250.A0A316YMD1"/>
<accession>A0A316YMD1</accession>
<feature type="region of interest" description="Disordered" evidence="5">
    <location>
        <begin position="1"/>
        <end position="43"/>
    </location>
</feature>
<evidence type="ECO:0000256" key="6">
    <source>
        <dbReference type="SAM" id="Phobius"/>
    </source>
</evidence>
<dbReference type="PANTHER" id="PTHR12778">
    <property type="entry name" value="SOLUTE CARRIER FAMILY 33 ACETYL-COA TRANSPORTER -RELATED"/>
    <property type="match status" value="1"/>
</dbReference>
<sequence length="587" mass="63441">MSPSPDRDGSGLKQRNGSTALQGHDAAAYMPGSGGGVDGDEAAKRGLHGSEAIEAAKGVDGQKTPELSPSDVRAIALLVVLYFLQGIPVGLAFGTMPFLLKARLSYSDIGVFMLATYPYSLKLLWSPVVDSCFVNELRVPFLNIKLSLGRRKSWIVPIQAIVGVVLWILGQNVDRLLLVERPNVYLITGLFFSLVLFAATQDIAVDGWALTLLSQENLSYASTAQTVGLNTGYFMSFTVFLAFNSVDFCNKYLRSTPLDYPVLSLNAYLQLSAVAFLAVTTWLLFFKTEDAEADDKPEMDLRGVYDVMIRICKLKHVQAFILVHLIAKIGFQANDAVTGLKLVEKGFGKEDLALTVLIDFPFQLVLGYLAARWSKGDNALRPWLLGYVARLGFAVASMAIVWGFPAPLVPGGKPELSTAYFLLIVFVTVTGSFASTVQFVGISAFHTQIADPLIGGTYMTLLNTVSNLGGTWPRPLVLKAVDLFTVSSCEVTPFTGNLALKQTSALGTLGSECTSDEGRTACNKLTSKFGGRCHIETDGYYLTSTLCVAVGVVVLLAYIMPTARRLQALPSAAWRVSLQPGKHSHAS</sequence>
<feature type="transmembrane region" description="Helical" evidence="6">
    <location>
        <begin position="74"/>
        <end position="100"/>
    </location>
</feature>
<dbReference type="GO" id="GO:0016020">
    <property type="term" value="C:membrane"/>
    <property type="evidence" value="ECO:0007669"/>
    <property type="project" value="UniProtKB-SubCell"/>
</dbReference>
<dbReference type="RefSeq" id="XP_025376093.1">
    <property type="nucleotide sequence ID" value="XM_025521943.1"/>
</dbReference>
<dbReference type="InterPro" id="IPR036259">
    <property type="entry name" value="MFS_trans_sf"/>
</dbReference>
<evidence type="ECO:0000256" key="1">
    <source>
        <dbReference type="ARBA" id="ARBA00004141"/>
    </source>
</evidence>